<organism evidence="2 3">
    <name type="scientific">Linum trigynum</name>
    <dbReference type="NCBI Taxonomy" id="586398"/>
    <lineage>
        <taxon>Eukaryota</taxon>
        <taxon>Viridiplantae</taxon>
        <taxon>Streptophyta</taxon>
        <taxon>Embryophyta</taxon>
        <taxon>Tracheophyta</taxon>
        <taxon>Spermatophyta</taxon>
        <taxon>Magnoliopsida</taxon>
        <taxon>eudicotyledons</taxon>
        <taxon>Gunneridae</taxon>
        <taxon>Pentapetalae</taxon>
        <taxon>rosids</taxon>
        <taxon>fabids</taxon>
        <taxon>Malpighiales</taxon>
        <taxon>Linaceae</taxon>
        <taxon>Linum</taxon>
    </lineage>
</organism>
<dbReference type="PANTHER" id="PTHR31286:SF180">
    <property type="entry name" value="OS10G0362600 PROTEIN"/>
    <property type="match status" value="1"/>
</dbReference>
<dbReference type="EMBL" id="OZ034817">
    <property type="protein sequence ID" value="CAL1384107.1"/>
    <property type="molecule type" value="Genomic_DNA"/>
</dbReference>
<dbReference type="InterPro" id="IPR025558">
    <property type="entry name" value="DUF4283"/>
</dbReference>
<protein>
    <recommendedName>
        <fullName evidence="1">DUF4283 domain-containing protein</fullName>
    </recommendedName>
</protein>
<dbReference type="Proteomes" id="UP001497516">
    <property type="component" value="Chromosome 4"/>
</dbReference>
<sequence>MAAVEDVLKDTASKEPQATLELETQLNHITLDDEDEEPLEVDDSDVDVLRMEAVRRLGLIGHLLYEKEPNIKSMKIALAKACKLRKAFQITELGDMLFVFQFLGMDDRNKVCYGGPWHYENSLIVFKASTMIQKPNCEDLHLIDLWIRVEGLPAELRTQKIVEKIVTRFGGLDWFDNGVGTMWDDYM</sequence>
<evidence type="ECO:0000313" key="2">
    <source>
        <dbReference type="EMBL" id="CAL1384107.1"/>
    </source>
</evidence>
<dbReference type="PANTHER" id="PTHR31286">
    <property type="entry name" value="GLYCINE-RICH CELL WALL STRUCTURAL PROTEIN 1.8-LIKE"/>
    <property type="match status" value="1"/>
</dbReference>
<feature type="domain" description="DUF4283" evidence="1">
    <location>
        <begin position="59"/>
        <end position="127"/>
    </location>
</feature>
<dbReference type="Pfam" id="PF14111">
    <property type="entry name" value="DUF4283"/>
    <property type="match status" value="1"/>
</dbReference>
<keyword evidence="3" id="KW-1185">Reference proteome</keyword>
<reference evidence="2 3" key="1">
    <citation type="submission" date="2024-04" db="EMBL/GenBank/DDBJ databases">
        <authorList>
            <person name="Fracassetti M."/>
        </authorList>
    </citation>
    <scope>NUCLEOTIDE SEQUENCE [LARGE SCALE GENOMIC DNA]</scope>
</reference>
<dbReference type="AlphaFoldDB" id="A0AAV2EEJ7"/>
<dbReference type="InterPro" id="IPR040256">
    <property type="entry name" value="At4g02000-like"/>
</dbReference>
<evidence type="ECO:0000259" key="1">
    <source>
        <dbReference type="Pfam" id="PF14111"/>
    </source>
</evidence>
<evidence type="ECO:0000313" key="3">
    <source>
        <dbReference type="Proteomes" id="UP001497516"/>
    </source>
</evidence>
<gene>
    <name evidence="2" type="ORF">LTRI10_LOCUS25341</name>
</gene>
<name>A0AAV2EEJ7_9ROSI</name>
<accession>A0AAV2EEJ7</accession>
<proteinExistence type="predicted"/>